<accession>A0A1B0BM78</accession>
<dbReference type="EnsemblMetazoa" id="GPPI034514-RA">
    <property type="protein sequence ID" value="GPPI034514-PA"/>
    <property type="gene ID" value="GPPI034514"/>
</dbReference>
<feature type="transmembrane region" description="Helical" evidence="1">
    <location>
        <begin position="15"/>
        <end position="37"/>
    </location>
</feature>
<organism evidence="2 3">
    <name type="scientific">Glossina palpalis gambiensis</name>
    <dbReference type="NCBI Taxonomy" id="67801"/>
    <lineage>
        <taxon>Eukaryota</taxon>
        <taxon>Metazoa</taxon>
        <taxon>Ecdysozoa</taxon>
        <taxon>Arthropoda</taxon>
        <taxon>Hexapoda</taxon>
        <taxon>Insecta</taxon>
        <taxon>Pterygota</taxon>
        <taxon>Neoptera</taxon>
        <taxon>Endopterygota</taxon>
        <taxon>Diptera</taxon>
        <taxon>Brachycera</taxon>
        <taxon>Muscomorpha</taxon>
        <taxon>Hippoboscoidea</taxon>
        <taxon>Glossinidae</taxon>
        <taxon>Glossina</taxon>
    </lineage>
</organism>
<evidence type="ECO:0000313" key="2">
    <source>
        <dbReference type="EnsemblMetazoa" id="GPPI034514-PA"/>
    </source>
</evidence>
<protein>
    <submittedName>
        <fullName evidence="2">Uncharacterized protein</fullName>
    </submittedName>
</protein>
<evidence type="ECO:0000256" key="1">
    <source>
        <dbReference type="SAM" id="Phobius"/>
    </source>
</evidence>
<dbReference type="Proteomes" id="UP000092460">
    <property type="component" value="Unassembled WGS sequence"/>
</dbReference>
<keyword evidence="1" id="KW-0472">Membrane</keyword>
<keyword evidence="1" id="KW-1133">Transmembrane helix</keyword>
<dbReference type="VEuPathDB" id="VectorBase:GPPI034514"/>
<proteinExistence type="predicted"/>
<reference evidence="2" key="2">
    <citation type="submission" date="2020-05" db="UniProtKB">
        <authorList>
            <consortium name="EnsemblMetazoa"/>
        </authorList>
    </citation>
    <scope>IDENTIFICATION</scope>
    <source>
        <strain evidence="2">IAEA</strain>
    </source>
</reference>
<keyword evidence="3" id="KW-1185">Reference proteome</keyword>
<keyword evidence="1" id="KW-0812">Transmembrane</keyword>
<evidence type="ECO:0000313" key="3">
    <source>
        <dbReference type="Proteomes" id="UP000092460"/>
    </source>
</evidence>
<reference evidence="3" key="1">
    <citation type="submission" date="2015-01" db="EMBL/GenBank/DDBJ databases">
        <authorList>
            <person name="Aksoy S."/>
            <person name="Warren W."/>
            <person name="Wilson R.K."/>
        </authorList>
    </citation>
    <scope>NUCLEOTIDE SEQUENCE [LARGE SCALE GENOMIC DNA]</scope>
    <source>
        <strain evidence="3">IAEA</strain>
    </source>
</reference>
<dbReference type="EMBL" id="JXJN01016724">
    <property type="status" value="NOT_ANNOTATED_CDS"/>
    <property type="molecule type" value="Genomic_DNA"/>
</dbReference>
<sequence length="105" mass="12373">MKVFDDCTLRLVRSWFWIIITWLISLCGFTDIISPVSSQKLLWKRMKDKLGKEARARATVKAGGEESWLESVDPLQEPLRYLLRECLPHHDSQHQEHPQRQHSGY</sequence>
<name>A0A1B0BM78_9MUSC</name>
<dbReference type="AlphaFoldDB" id="A0A1B0BM78"/>